<dbReference type="InterPro" id="IPR036838">
    <property type="entry name" value="Ribosomal_uS10_dom_sf"/>
</dbReference>
<organism evidence="9 10">
    <name type="scientific">Zalerion maritima</name>
    <dbReference type="NCBI Taxonomy" id="339359"/>
    <lineage>
        <taxon>Eukaryota</taxon>
        <taxon>Fungi</taxon>
        <taxon>Dikarya</taxon>
        <taxon>Ascomycota</taxon>
        <taxon>Pezizomycotina</taxon>
        <taxon>Sordariomycetes</taxon>
        <taxon>Lulworthiomycetidae</taxon>
        <taxon>Lulworthiales</taxon>
        <taxon>Lulworthiaceae</taxon>
        <taxon>Zalerion</taxon>
    </lineage>
</organism>
<dbReference type="Gene3D" id="3.30.70.600">
    <property type="entry name" value="Ribosomal protein S10 domain"/>
    <property type="match status" value="1"/>
</dbReference>
<dbReference type="InterPro" id="IPR001848">
    <property type="entry name" value="Ribosomal_uS10"/>
</dbReference>
<evidence type="ECO:0000259" key="8">
    <source>
        <dbReference type="SMART" id="SM01403"/>
    </source>
</evidence>
<comment type="caution">
    <text evidence="9">The sequence shown here is derived from an EMBL/GenBank/DDBJ whole genome shotgun (WGS) entry which is preliminary data.</text>
</comment>
<feature type="compositionally biased region" description="Polar residues" evidence="7">
    <location>
        <begin position="111"/>
        <end position="133"/>
    </location>
</feature>
<evidence type="ECO:0000313" key="10">
    <source>
        <dbReference type="Proteomes" id="UP001201980"/>
    </source>
</evidence>
<dbReference type="AlphaFoldDB" id="A0AAD5RJM1"/>
<dbReference type="SUPFAM" id="SSF54999">
    <property type="entry name" value="Ribosomal protein S10"/>
    <property type="match status" value="1"/>
</dbReference>
<keyword evidence="2" id="KW-0689">Ribosomal protein</keyword>
<accession>A0AAD5RJM1</accession>
<evidence type="ECO:0000256" key="7">
    <source>
        <dbReference type="SAM" id="MobiDB-lite"/>
    </source>
</evidence>
<feature type="compositionally biased region" description="Low complexity" evidence="7">
    <location>
        <begin position="174"/>
        <end position="189"/>
    </location>
</feature>
<dbReference type="Proteomes" id="UP001201980">
    <property type="component" value="Unassembled WGS sequence"/>
</dbReference>
<name>A0AAD5RJM1_9PEZI</name>
<feature type="compositionally biased region" description="Pro residues" evidence="7">
    <location>
        <begin position="38"/>
        <end position="47"/>
    </location>
</feature>
<protein>
    <recommendedName>
        <fullName evidence="4">Small ribosomal subunit protein uS10m</fullName>
    </recommendedName>
    <alternativeName>
        <fullName evidence="5">37S ribosomal protein S10, mitochondrial</fullName>
    </alternativeName>
    <alternativeName>
        <fullName evidence="6">Mitochondrial ribosomal small subunit protein 10</fullName>
    </alternativeName>
</protein>
<dbReference type="GO" id="GO:1990904">
    <property type="term" value="C:ribonucleoprotein complex"/>
    <property type="evidence" value="ECO:0007669"/>
    <property type="project" value="UniProtKB-KW"/>
</dbReference>
<evidence type="ECO:0000256" key="3">
    <source>
        <dbReference type="ARBA" id="ARBA00023274"/>
    </source>
</evidence>
<feature type="compositionally biased region" description="Basic and acidic residues" evidence="7">
    <location>
        <begin position="63"/>
        <end position="73"/>
    </location>
</feature>
<dbReference type="SMART" id="SM01403">
    <property type="entry name" value="Ribosomal_S10"/>
    <property type="match status" value="1"/>
</dbReference>
<evidence type="ECO:0000256" key="1">
    <source>
        <dbReference type="ARBA" id="ARBA00007102"/>
    </source>
</evidence>
<comment type="similarity">
    <text evidence="1">Belongs to the universal ribosomal protein uS10 family.</text>
</comment>
<evidence type="ECO:0000256" key="6">
    <source>
        <dbReference type="ARBA" id="ARBA00078476"/>
    </source>
</evidence>
<feature type="compositionally biased region" description="Low complexity" evidence="7">
    <location>
        <begin position="91"/>
        <end position="110"/>
    </location>
</feature>
<proteinExistence type="inferred from homology"/>
<sequence length="478" mass="52647">MRPFLLLRPARQLLQPQISYHVLIPIHQVPRRAKSTTPNPPSPPPPKSQETESPAASSTPEPSPKDATEKHAAADALPSTPTQEPEPTATSSQAKEPPASSSSPGPSSKATTETAASDASLSTPQRQESSAAPSQEKAPPATSSAPSKPNPEPTIETAVSDVSPPTPSHGTGLAASSASSEPSPQSTTAKAAFEVPASETTEWSPGTKEEIALADAKWKKQVRDRFWNRLNDPIPHLKSEDFDNQYIGHVPREFQPTNSVQEGGIAVSYDMAREQRIRQSLAARKRDGDKEEKKSNYNLRYPRAVQALYLKPLRRVPEDGVPSADLQLRSYSVRNLEFFADFALRAAYYLELPAFGAHPLPKITERWTVPKSHFIFKKRQENFERVTHRRLIQIKDGHPESVKLWLAFLRKHQYHGVGMKANVWEWSALDVASEMDSAAEAKGLDAAWGHLGDSKTKKTANKVAELLQRQRFKLAGGR</sequence>
<keyword evidence="10" id="KW-1185">Reference proteome</keyword>
<dbReference type="PANTHER" id="PTHR11700">
    <property type="entry name" value="30S RIBOSOMAL PROTEIN S10 FAMILY MEMBER"/>
    <property type="match status" value="1"/>
</dbReference>
<feature type="compositionally biased region" description="Low complexity" evidence="7">
    <location>
        <begin position="138"/>
        <end position="147"/>
    </location>
</feature>
<evidence type="ECO:0000256" key="5">
    <source>
        <dbReference type="ARBA" id="ARBA00042916"/>
    </source>
</evidence>
<dbReference type="GO" id="GO:0006412">
    <property type="term" value="P:translation"/>
    <property type="evidence" value="ECO:0007669"/>
    <property type="project" value="InterPro"/>
</dbReference>
<dbReference type="FunFam" id="3.30.70.600:FF:000003">
    <property type="entry name" value="30S ribosomal protein S10"/>
    <property type="match status" value="1"/>
</dbReference>
<evidence type="ECO:0000313" key="9">
    <source>
        <dbReference type="EMBL" id="KAJ2895918.1"/>
    </source>
</evidence>
<reference evidence="9" key="1">
    <citation type="submission" date="2022-07" db="EMBL/GenBank/DDBJ databases">
        <title>Draft genome sequence of Zalerion maritima ATCC 34329, a (micro)plastics degrading marine fungus.</title>
        <authorList>
            <person name="Paco A."/>
            <person name="Goncalves M.F.M."/>
            <person name="Rocha-Santos T.A.P."/>
            <person name="Alves A."/>
        </authorList>
    </citation>
    <scope>NUCLEOTIDE SEQUENCE</scope>
    <source>
        <strain evidence="9">ATCC 34329</strain>
    </source>
</reference>
<gene>
    <name evidence="9" type="ORF">MKZ38_006036</name>
</gene>
<dbReference type="GO" id="GO:0003735">
    <property type="term" value="F:structural constituent of ribosome"/>
    <property type="evidence" value="ECO:0007669"/>
    <property type="project" value="InterPro"/>
</dbReference>
<feature type="domain" description="Small ribosomal subunit protein uS10" evidence="8">
    <location>
        <begin position="325"/>
        <end position="422"/>
    </location>
</feature>
<dbReference type="InterPro" id="IPR027486">
    <property type="entry name" value="Ribosomal_uS10_dom"/>
</dbReference>
<feature type="compositionally biased region" description="Polar residues" evidence="7">
    <location>
        <begin position="79"/>
        <end position="90"/>
    </location>
</feature>
<feature type="compositionally biased region" description="Low complexity" evidence="7">
    <location>
        <begin position="51"/>
        <end position="60"/>
    </location>
</feature>
<dbReference type="EMBL" id="JAKWBI020000367">
    <property type="protein sequence ID" value="KAJ2895918.1"/>
    <property type="molecule type" value="Genomic_DNA"/>
</dbReference>
<evidence type="ECO:0000256" key="4">
    <source>
        <dbReference type="ARBA" id="ARBA00035261"/>
    </source>
</evidence>
<dbReference type="Pfam" id="PF00338">
    <property type="entry name" value="Ribosomal_S10"/>
    <property type="match status" value="1"/>
</dbReference>
<evidence type="ECO:0000256" key="2">
    <source>
        <dbReference type="ARBA" id="ARBA00022980"/>
    </source>
</evidence>
<dbReference type="GO" id="GO:0005840">
    <property type="term" value="C:ribosome"/>
    <property type="evidence" value="ECO:0007669"/>
    <property type="project" value="UniProtKB-KW"/>
</dbReference>
<feature type="region of interest" description="Disordered" evidence="7">
    <location>
        <begin position="31"/>
        <end position="208"/>
    </location>
</feature>
<keyword evidence="3" id="KW-0687">Ribonucleoprotein</keyword>